<evidence type="ECO:0008006" key="5">
    <source>
        <dbReference type="Google" id="ProtNLM"/>
    </source>
</evidence>
<dbReference type="RefSeq" id="WP_083093298.1">
    <property type="nucleotide sequence ID" value="NZ_LXWF01000043.1"/>
</dbReference>
<protein>
    <recommendedName>
        <fullName evidence="5">Alpha-1,2-fucosyltransferase</fullName>
    </recommendedName>
</protein>
<comment type="caution">
    <text evidence="3">The sequence shown here is derived from an EMBL/GenBank/DDBJ whole genome shotgun (WGS) entry which is preliminary data.</text>
</comment>
<organism evidence="3 4">
    <name type="scientific">Rothia nasimurium</name>
    <dbReference type="NCBI Taxonomy" id="85336"/>
    <lineage>
        <taxon>Bacteria</taxon>
        <taxon>Bacillati</taxon>
        <taxon>Actinomycetota</taxon>
        <taxon>Actinomycetes</taxon>
        <taxon>Micrococcales</taxon>
        <taxon>Micrococcaceae</taxon>
        <taxon>Rothia</taxon>
    </lineage>
</organism>
<dbReference type="GO" id="GO:0005975">
    <property type="term" value="P:carbohydrate metabolic process"/>
    <property type="evidence" value="ECO:0007669"/>
    <property type="project" value="InterPro"/>
</dbReference>
<evidence type="ECO:0000313" key="3">
    <source>
        <dbReference type="EMBL" id="ORC15442.1"/>
    </source>
</evidence>
<dbReference type="OrthoDB" id="9794601at2"/>
<dbReference type="Proteomes" id="UP000192359">
    <property type="component" value="Unassembled WGS sequence"/>
</dbReference>
<reference evidence="3 4" key="1">
    <citation type="submission" date="2016-05" db="EMBL/GenBank/DDBJ databases">
        <title>Draft genome sequence of a porcine commensal Rothia nasimurium.</title>
        <authorList>
            <person name="Gaiser R.A."/>
            <person name="Van Baarlen P."/>
            <person name="Wells J.M."/>
        </authorList>
    </citation>
    <scope>NUCLEOTIDE SEQUENCE [LARGE SCALE GENOMIC DNA]</scope>
    <source>
        <strain evidence="3 4">PT-32</strain>
    </source>
</reference>
<dbReference type="AlphaFoldDB" id="A0A1Y1RLW3"/>
<proteinExistence type="predicted"/>
<dbReference type="PANTHER" id="PTHR11927">
    <property type="entry name" value="GALACTOSIDE 2-L-FUCOSYLTRANSFERASE"/>
    <property type="match status" value="1"/>
</dbReference>
<accession>A0A1Y1RLW3</accession>
<keyword evidence="1" id="KW-0328">Glycosyltransferase</keyword>
<sequence>MFLPLGRALGYPEIQHASPLINGGNFLYYWLYAYNQEGRGIQTRVQERERILVWFEQFPWLKKYSVRPKLPHRLLSAWNGTSPDILGRDFTAEQLQNFCRELLESSPAFMAKVEGYRALLGEKTCLINIRRGDYYQHQHLIDQYGLDNEKYVVAALGLLPESYTRFCLVSDDIGWCQEHITPLIPGEVFYNHNRQDMFDDLALLTAAPALVLANSTFSFWGGHLGDTLNPQRLVLAPPYHFKNPDGSYNRERFDRSWAVVEISE</sequence>
<dbReference type="InterPro" id="IPR002516">
    <property type="entry name" value="Glyco_trans_11"/>
</dbReference>
<dbReference type="Pfam" id="PF01531">
    <property type="entry name" value="Glyco_transf_11"/>
    <property type="match status" value="1"/>
</dbReference>
<dbReference type="GO" id="GO:0008107">
    <property type="term" value="F:galactoside 2-alpha-L-fucosyltransferase activity"/>
    <property type="evidence" value="ECO:0007669"/>
    <property type="project" value="InterPro"/>
</dbReference>
<name>A0A1Y1RLW3_9MICC</name>
<dbReference type="GO" id="GO:0016020">
    <property type="term" value="C:membrane"/>
    <property type="evidence" value="ECO:0007669"/>
    <property type="project" value="InterPro"/>
</dbReference>
<dbReference type="PANTHER" id="PTHR11927:SF9">
    <property type="entry name" value="L-FUCOSYLTRANSFERASE"/>
    <property type="match status" value="1"/>
</dbReference>
<evidence type="ECO:0000256" key="2">
    <source>
        <dbReference type="ARBA" id="ARBA00022679"/>
    </source>
</evidence>
<keyword evidence="4" id="KW-1185">Reference proteome</keyword>
<gene>
    <name evidence="3" type="ORF">A7979_06805</name>
</gene>
<keyword evidence="2" id="KW-0808">Transferase</keyword>
<dbReference type="EMBL" id="LXWF01000043">
    <property type="protein sequence ID" value="ORC15442.1"/>
    <property type="molecule type" value="Genomic_DNA"/>
</dbReference>
<evidence type="ECO:0000313" key="4">
    <source>
        <dbReference type="Proteomes" id="UP000192359"/>
    </source>
</evidence>
<evidence type="ECO:0000256" key="1">
    <source>
        <dbReference type="ARBA" id="ARBA00022676"/>
    </source>
</evidence>